<dbReference type="Pfam" id="PF22516">
    <property type="entry name" value="PreP_C"/>
    <property type="match status" value="1"/>
</dbReference>
<evidence type="ECO:0000313" key="2">
    <source>
        <dbReference type="EMBL" id="GGX52965.1"/>
    </source>
</evidence>
<dbReference type="GO" id="GO:0006508">
    <property type="term" value="P:proteolysis"/>
    <property type="evidence" value="ECO:0007669"/>
    <property type="project" value="InterPro"/>
</dbReference>
<keyword evidence="3" id="KW-1185">Reference proteome</keyword>
<dbReference type="PANTHER" id="PTHR43016:SF13">
    <property type="entry name" value="PRESEQUENCE PROTEASE, MITOCHONDRIAL"/>
    <property type="match status" value="1"/>
</dbReference>
<dbReference type="AlphaFoldDB" id="A0A918K7F4"/>
<name>A0A918K7F4_9GAMM</name>
<gene>
    <name evidence="2" type="primary">preP2</name>
    <name evidence="2" type="ORF">GCM10007392_20570</name>
</gene>
<feature type="domain" description="Peptidase M16C associated" evidence="1">
    <location>
        <begin position="470"/>
        <end position="713"/>
    </location>
</feature>
<evidence type="ECO:0000259" key="1">
    <source>
        <dbReference type="SMART" id="SM01264"/>
    </source>
</evidence>
<dbReference type="SMART" id="SM01264">
    <property type="entry name" value="M16C_associated"/>
    <property type="match status" value="1"/>
</dbReference>
<dbReference type="InterPro" id="IPR011249">
    <property type="entry name" value="Metalloenz_LuxS/M16"/>
</dbReference>
<evidence type="ECO:0000313" key="3">
    <source>
        <dbReference type="Proteomes" id="UP000626148"/>
    </source>
</evidence>
<protein>
    <submittedName>
        <fullName evidence="2">Peptidase M16</fullName>
    </submittedName>
</protein>
<dbReference type="Gene3D" id="3.30.830.10">
    <property type="entry name" value="Metalloenzyme, LuxS/M16 peptidase-like"/>
    <property type="match status" value="4"/>
</dbReference>
<dbReference type="EMBL" id="BMXR01000004">
    <property type="protein sequence ID" value="GGX52965.1"/>
    <property type="molecule type" value="Genomic_DNA"/>
</dbReference>
<dbReference type="InterPro" id="IPR055130">
    <property type="entry name" value="PreP_C"/>
</dbReference>
<reference evidence="2" key="2">
    <citation type="submission" date="2020-09" db="EMBL/GenBank/DDBJ databases">
        <authorList>
            <person name="Sun Q."/>
            <person name="Kim S."/>
        </authorList>
    </citation>
    <scope>NUCLEOTIDE SEQUENCE</scope>
    <source>
        <strain evidence="2">KCTC 22169</strain>
    </source>
</reference>
<dbReference type="PANTHER" id="PTHR43016">
    <property type="entry name" value="PRESEQUENCE PROTEASE"/>
    <property type="match status" value="1"/>
</dbReference>
<proteinExistence type="predicted"/>
<dbReference type="InterPro" id="IPR011765">
    <property type="entry name" value="Pept_M16_N"/>
</dbReference>
<reference evidence="2" key="1">
    <citation type="journal article" date="2014" name="Int. J. Syst. Evol. Microbiol.">
        <title>Complete genome sequence of Corynebacterium casei LMG S-19264T (=DSM 44701T), isolated from a smear-ripened cheese.</title>
        <authorList>
            <consortium name="US DOE Joint Genome Institute (JGI-PGF)"/>
            <person name="Walter F."/>
            <person name="Albersmeier A."/>
            <person name="Kalinowski J."/>
            <person name="Ruckert C."/>
        </authorList>
    </citation>
    <scope>NUCLEOTIDE SEQUENCE</scope>
    <source>
        <strain evidence="2">KCTC 22169</strain>
    </source>
</reference>
<dbReference type="Pfam" id="PF08367">
    <property type="entry name" value="M16C_assoc"/>
    <property type="match status" value="1"/>
</dbReference>
<accession>A0A918K7F4</accession>
<dbReference type="InterPro" id="IPR013578">
    <property type="entry name" value="Peptidase_M16C_assoc"/>
</dbReference>
<dbReference type="Pfam" id="PF00675">
    <property type="entry name" value="Peptidase_M16"/>
    <property type="match status" value="1"/>
</dbReference>
<comment type="caution">
    <text evidence="2">The sequence shown here is derived from an EMBL/GenBank/DDBJ whole genome shotgun (WGS) entry which is preliminary data.</text>
</comment>
<dbReference type="Proteomes" id="UP000626148">
    <property type="component" value="Unassembled WGS sequence"/>
</dbReference>
<dbReference type="InterPro" id="IPR007863">
    <property type="entry name" value="Peptidase_M16_C"/>
</dbReference>
<dbReference type="Pfam" id="PF05193">
    <property type="entry name" value="Peptidase_M16_C"/>
    <property type="match status" value="1"/>
</dbReference>
<dbReference type="GO" id="GO:0046872">
    <property type="term" value="F:metal ion binding"/>
    <property type="evidence" value="ECO:0007669"/>
    <property type="project" value="InterPro"/>
</dbReference>
<organism evidence="2 3">
    <name type="scientific">Saccharospirillum salsuginis</name>
    <dbReference type="NCBI Taxonomy" id="418750"/>
    <lineage>
        <taxon>Bacteria</taxon>
        <taxon>Pseudomonadati</taxon>
        <taxon>Pseudomonadota</taxon>
        <taxon>Gammaproteobacteria</taxon>
        <taxon>Oceanospirillales</taxon>
        <taxon>Saccharospirillaceae</taxon>
        <taxon>Saccharospirillum</taxon>
    </lineage>
</organism>
<dbReference type="FunFam" id="3.30.830.10:FF:000011">
    <property type="entry name" value="Presequence protease, mitochondrial"/>
    <property type="match status" value="1"/>
</dbReference>
<sequence length="976" mass="109641">MIEWKGMTVKAHEAFDVVESRRVDSLNVTLEHYRHRVTGADHYHISSDNPENVFMVTLRTMPKDSTGVAHILEHTALCGSENYPVRDPFFMMTRRSLNTFMNAMTSSDWTAYPFASENAKDYENLLSVYLDAVFFSNLEELDFLQEGHRLEFSEPDDPNSPLVYKGVVFNEMKGAMSSPVSQLYQGIKHHLFPYNTYHFNSGGDPEAITDLTYDQLKAFYKTHYHPSNATFFTFGDRPAADIQQRIHDQALHRFEALDHKLEVALEKRFNSILRVEDAYAAEPGDLSGKTHHVHGWLLGESTDLFAQLEAHLLSDVLLDNSASPLRKALENTELGSNPSPMCGLDDSNREMMFVCGLEGSEPEHAAAFEQLVIDTLEEVAEKGVPYEDIEAMLHQLELSQREITGDGQPYGMHLIFSVIGAATHGGSVMDSLDIDPALEKLRELSKDPNYIPHLVRSLLLDNSHRVRLTLRPEDQLHDRQLANERARLDRIQSRLDEDEKAAIVEQARKLKERQEQEDDIEMLPKVTLDDVKPDVKRIHPVSEGSIVRYEAGTNGLAYQQWYVPLPDLTTDELALLPIYTAVLTELGAGERDYLGMQQWQAARTGSVSLHSQFRNPLNSANTVAGYLVLSGRALMRHLDELTQILHQHWTSPRFDERSRIHDLLRQMSARRQQSVTGSGHMLAMQTASAHHNRANALTYEMGGLPAIRRLKGWLNDFEQEDAHLDQWLARLSDLHAKVTEQSAQAVLIAEPSELETATELTEQFGLDKRTGQPASIDQTADIDPAARQLAWSVNTQVNFCASAYPTVLSEHADSAPLTVLAGILRDNYLHRTIREQGGAYGGGASHDSNTGTFRFFSYRDPRIEGTLDDFKASLEWIRSEGAKADQVESAILGVVGSMDRPGSPAGEAKQAFQNRLFGRTDDFRKAYREALLAVKPDDVVRVACQYFDPDKVSQTVVTDHKHADELGGKGFKVEAL</sequence>
<dbReference type="SUPFAM" id="SSF63411">
    <property type="entry name" value="LuxS/MPP-like metallohydrolase"/>
    <property type="match status" value="4"/>
</dbReference>